<dbReference type="PANTHER" id="PTHR10130">
    <property type="entry name" value="PEROXISOMAL TARGETING SIGNAL 1 RECEPTOR PEX5"/>
    <property type="match status" value="1"/>
</dbReference>
<dbReference type="GO" id="GO:0005829">
    <property type="term" value="C:cytosol"/>
    <property type="evidence" value="ECO:0007669"/>
    <property type="project" value="TreeGrafter"/>
</dbReference>
<dbReference type="EMBL" id="LN733683">
    <property type="protein sequence ID" value="CEP17490.1"/>
    <property type="molecule type" value="Genomic_DNA"/>
</dbReference>
<evidence type="ECO:0000256" key="8">
    <source>
        <dbReference type="PROSITE-ProRule" id="PRU00339"/>
    </source>
</evidence>
<evidence type="ECO:0000256" key="1">
    <source>
        <dbReference type="ARBA" id="ARBA00004275"/>
    </source>
</evidence>
<dbReference type="InterPro" id="IPR019734">
    <property type="entry name" value="TPR_rpt"/>
</dbReference>
<dbReference type="STRING" id="35722.A0A0B7NPR0"/>
<dbReference type="SUPFAM" id="SSF48452">
    <property type="entry name" value="TPR-like"/>
    <property type="match status" value="1"/>
</dbReference>
<feature type="repeat" description="TPR" evidence="8">
    <location>
        <begin position="382"/>
        <end position="415"/>
    </location>
</feature>
<dbReference type="GO" id="GO:0005778">
    <property type="term" value="C:peroxisomal membrane"/>
    <property type="evidence" value="ECO:0007669"/>
    <property type="project" value="TreeGrafter"/>
</dbReference>
<reference evidence="10 11" key="1">
    <citation type="submission" date="2014-09" db="EMBL/GenBank/DDBJ databases">
        <authorList>
            <person name="Ellenberger Sabrina"/>
        </authorList>
    </citation>
    <scope>NUCLEOTIDE SEQUENCE [LARGE SCALE GENOMIC DNA]</scope>
    <source>
        <strain evidence="10 11">CBS 412.66</strain>
    </source>
</reference>
<evidence type="ECO:0000256" key="3">
    <source>
        <dbReference type="ARBA" id="ARBA00005348"/>
    </source>
</evidence>
<dbReference type="GO" id="GO:0005052">
    <property type="term" value="F:peroxisome matrix targeting signal-1 binding"/>
    <property type="evidence" value="ECO:0007669"/>
    <property type="project" value="TreeGrafter"/>
</dbReference>
<feature type="compositionally biased region" description="Polar residues" evidence="9">
    <location>
        <begin position="68"/>
        <end position="85"/>
    </location>
</feature>
<feature type="region of interest" description="Disordered" evidence="9">
    <location>
        <begin position="66"/>
        <end position="93"/>
    </location>
</feature>
<dbReference type="InterPro" id="IPR024111">
    <property type="entry name" value="PEX5/PEX5L"/>
</dbReference>
<feature type="region of interest" description="Disordered" evidence="9">
    <location>
        <begin position="714"/>
        <end position="740"/>
    </location>
</feature>
<proteinExistence type="inferred from homology"/>
<dbReference type="OrthoDB" id="10006023at2759"/>
<evidence type="ECO:0000256" key="4">
    <source>
        <dbReference type="ARBA" id="ARBA00022490"/>
    </source>
</evidence>
<dbReference type="SMART" id="SM00028">
    <property type="entry name" value="TPR"/>
    <property type="match status" value="4"/>
</dbReference>
<keyword evidence="5" id="KW-0677">Repeat</keyword>
<sequence>MIQLANEFFQYEPTDESNVATLHKNSFRHSKENWAREFIIDSSRLTAASSMPSSNEDFELIYPRHSSKSPTSQLNWTNQLSNRQKPSPPFSEEEQVAFQRAFEQVNDGSEVRDWDKEFADNEIWEANKNRQSSPYLQQPMRPKRAIPRSSSQLLDVKDWSEEFSKYHDLTAQGTNSISKSLENEDDWIQRYQSSIDSKQSELKFEEEISKEWDRLNPDGKPYGYRAIHPEYGQYSYMAENPYLHCQDAIDNAIHSSLADAIMALEAKTQLDRGDAKTWEQLGLKQQENERDAAAITALEMAVKIDANCLDAWLALAVSYTNEHCRMDTYNCLEQWIANSPKYKHILQGKLGQNYTDQTKRHNYIAQLFLEAARVAPGEEMDADVQVGLGVLFNMSEEYDKAVDCFRAALISRPQDYQLWNKVGATLANSRDNMGAMDMYFNALQINPSFVRARYNLGISYMNMGQHQEAAEHLLTALDFQRGATRSAGAAAGAFESGVSIDLPNGTSDGIWDSLRLIMYMMNREDLAAQCDYHSQNSSILDFFSQTREEHTIKLKKTNTYDRDLQSFDSFTSSFDRSQRSTITTDEVEKLSVNTQESTFDLALGTQNSHAWSEVISEVGDSDLAAPFFFDLDDSINRNATQTDSIVSNFSDSSQLIFPVEDLVFNEDSQNQKFNMEDSVNSLVSNLVSPILETFDNNMLRFNDDDAVDSVASCFSTQEPLPPPSSPSMRDISFTDKTPAEKNNDSNLPLVSEFKFVIPTSTSKAHPIITEVSNSVAKRMKKNGLTDIALQTILKETELHEKWECGINAELAKKGSLAKVCKEIDREAILFWINDSWLEGNLIFAWCTLMDEEEIKRWISMKQNKEIEEETEEEVLTDRFLDLIEYSEQSDANINSIIKNHPDEALLNINGVSKHEFLFAFSLAYIKSRKYAKKFIEQERVVAVWPDSWSELQLVLPRIGHCIANVTSKFKADSIY</sequence>
<feature type="region of interest" description="Disordered" evidence="9">
    <location>
        <begin position="129"/>
        <end position="151"/>
    </location>
</feature>
<keyword evidence="7" id="KW-0576">Peroxisome</keyword>
<gene>
    <name evidence="10" type="primary">PARPA_11787.1 scaffold 44586</name>
</gene>
<organism evidence="10 11">
    <name type="scientific">Parasitella parasitica</name>
    <dbReference type="NCBI Taxonomy" id="35722"/>
    <lineage>
        <taxon>Eukaryota</taxon>
        <taxon>Fungi</taxon>
        <taxon>Fungi incertae sedis</taxon>
        <taxon>Mucoromycota</taxon>
        <taxon>Mucoromycotina</taxon>
        <taxon>Mucoromycetes</taxon>
        <taxon>Mucorales</taxon>
        <taxon>Mucorineae</taxon>
        <taxon>Mucoraceae</taxon>
        <taxon>Parasitella</taxon>
    </lineage>
</organism>
<dbReference type="GO" id="GO:0016560">
    <property type="term" value="P:protein import into peroxisome matrix, docking"/>
    <property type="evidence" value="ECO:0007669"/>
    <property type="project" value="TreeGrafter"/>
</dbReference>
<evidence type="ECO:0000256" key="6">
    <source>
        <dbReference type="ARBA" id="ARBA00022803"/>
    </source>
</evidence>
<feature type="repeat" description="TPR" evidence="8">
    <location>
        <begin position="450"/>
        <end position="483"/>
    </location>
</feature>
<dbReference type="PROSITE" id="PS50005">
    <property type="entry name" value="TPR"/>
    <property type="match status" value="2"/>
</dbReference>
<dbReference type="PANTHER" id="PTHR10130:SF0">
    <property type="entry name" value="GH08708P"/>
    <property type="match status" value="1"/>
</dbReference>
<keyword evidence="6 8" id="KW-0802">TPR repeat</keyword>
<accession>A0A0B7NPR0</accession>
<evidence type="ECO:0000256" key="5">
    <source>
        <dbReference type="ARBA" id="ARBA00022737"/>
    </source>
</evidence>
<dbReference type="InterPro" id="IPR011990">
    <property type="entry name" value="TPR-like_helical_dom_sf"/>
</dbReference>
<dbReference type="Pfam" id="PF13181">
    <property type="entry name" value="TPR_8"/>
    <property type="match status" value="1"/>
</dbReference>
<name>A0A0B7NPR0_9FUNG</name>
<comment type="subcellular location">
    <subcellularLocation>
        <location evidence="2">Cytoplasm</location>
    </subcellularLocation>
    <subcellularLocation>
        <location evidence="1">Peroxisome</location>
    </subcellularLocation>
</comment>
<evidence type="ECO:0000256" key="9">
    <source>
        <dbReference type="SAM" id="MobiDB-lite"/>
    </source>
</evidence>
<evidence type="ECO:0000313" key="10">
    <source>
        <dbReference type="EMBL" id="CEP17490.1"/>
    </source>
</evidence>
<dbReference type="Gene3D" id="1.25.40.10">
    <property type="entry name" value="Tetratricopeptide repeat domain"/>
    <property type="match status" value="1"/>
</dbReference>
<dbReference type="AlphaFoldDB" id="A0A0B7NPR0"/>
<evidence type="ECO:0000313" key="11">
    <source>
        <dbReference type="Proteomes" id="UP000054107"/>
    </source>
</evidence>
<evidence type="ECO:0000256" key="2">
    <source>
        <dbReference type="ARBA" id="ARBA00004496"/>
    </source>
</evidence>
<keyword evidence="4" id="KW-0963">Cytoplasm</keyword>
<protein>
    <submittedName>
        <fullName evidence="10">Uncharacterized protein</fullName>
    </submittedName>
</protein>
<comment type="similarity">
    <text evidence="3">Belongs to the peroxisomal targeting signal receptor family.</text>
</comment>
<dbReference type="Proteomes" id="UP000054107">
    <property type="component" value="Unassembled WGS sequence"/>
</dbReference>
<keyword evidence="11" id="KW-1185">Reference proteome</keyword>
<evidence type="ECO:0000256" key="7">
    <source>
        <dbReference type="ARBA" id="ARBA00023140"/>
    </source>
</evidence>